<dbReference type="PANTHER" id="PTHR23180">
    <property type="entry name" value="CENTAURIN/ARF"/>
    <property type="match status" value="1"/>
</dbReference>
<keyword evidence="3" id="KW-0862">Zinc</keyword>
<dbReference type="InterPro" id="IPR027267">
    <property type="entry name" value="AH/BAR_dom_sf"/>
</dbReference>
<evidence type="ECO:0000256" key="3">
    <source>
        <dbReference type="ARBA" id="ARBA00022833"/>
    </source>
</evidence>
<dbReference type="Proteomes" id="UP001472866">
    <property type="component" value="Chromosome 17"/>
</dbReference>
<evidence type="ECO:0000256" key="1">
    <source>
        <dbReference type="ARBA" id="ARBA00022723"/>
    </source>
</evidence>
<sequence length="892" mass="97736">MVSANGGGSSGSSEANSATASGPDLTMRAPPASAVENEASAPSLEFFNELEDSPMFKQQAVDLEQGAEKLKERVNKLLKGAKKYRDSLDASSAAQQSFCKVLREFCGDVTDEESMDIGAGVIIRYISAFNEFSSFYDLLRSQVNLLMIDQLNDVLLGPMGAVRDGKRRVERSAGDYDAARRKFLSLQRTTQDDVVAQAEKDLRRARSTYDADRFGLARTLLSIHHTKRSFFVETTSGLVDAHMRFFKQGFDLIRLMEPFIHESLGRVQDWRQGAQRDMDLFDDRIAVYLEGGVPGERPGDDQGSASSSQDAVAGRIGHRHQRSVSHGSVGSFTNQVVSSPRGSGPVQMSALQSQMAQEIEASMRLHHQKGKVGILKQGYLLKRSSNLRGDWKSRFFVLDSNGSLYYYTKNLTFIKSNQATTQQRFEQGHAGVPHETVELLTSTVKLDADDDDQLRFCFRIVSPMRTYTLQAESEQDRQAWVCAIQCVIASLLNGINDESGGGAATRGAYASPGLESALSTHSIYTDVDADSTDLCPENSEGDFMTASSFRTELSAEAVEDNPVLDELRSVPGNACCADCGAPMPDWASLNLTVTLCIECSGTHRKLGVHVSKVRSITLDDSAWDETTVRIFKSAGNEFVNSILEKRIKESKSKDDSWLWNADDNEPVVSPDLSSGRGRGMSILQLQRKPTASDPLAMKEEFIRAKYVQKAFKDPGSEAEDAQENFWNSILSADYRGILGSILLGANPNESHGHRLARSIFGKREKQAQGAATAIYGKPVDSATSGEGGRDLSSIEPLGLGLTALHVMSELKDRTLLQLLSLWADDINAKDALKRTPVHYCILNQWDEGAKVLLNRGADRGAVDVYGLTPLEMAMGRGSLTDEDLFGMLAQGQ</sequence>
<dbReference type="PROSITE" id="PS51021">
    <property type="entry name" value="BAR"/>
    <property type="match status" value="1"/>
</dbReference>
<dbReference type="PRINTS" id="PR00405">
    <property type="entry name" value="REVINTRACTNG"/>
</dbReference>
<dbReference type="InterPro" id="IPR037278">
    <property type="entry name" value="ARFGAP/RecO"/>
</dbReference>
<feature type="region of interest" description="Disordered" evidence="6">
    <location>
        <begin position="292"/>
        <end position="346"/>
    </location>
</feature>
<evidence type="ECO:0000256" key="2">
    <source>
        <dbReference type="ARBA" id="ARBA00022771"/>
    </source>
</evidence>
<dbReference type="CDD" id="cd13250">
    <property type="entry name" value="PH_ACAP"/>
    <property type="match status" value="1"/>
</dbReference>
<dbReference type="SUPFAM" id="SSF103657">
    <property type="entry name" value="BAR/IMD domain-like"/>
    <property type="match status" value="1"/>
</dbReference>
<dbReference type="SUPFAM" id="SSF57863">
    <property type="entry name" value="ArfGap/RecO-like zinc finger"/>
    <property type="match status" value="1"/>
</dbReference>
<dbReference type="InterPro" id="IPR011993">
    <property type="entry name" value="PH-like_dom_sf"/>
</dbReference>
<dbReference type="InterPro" id="IPR038508">
    <property type="entry name" value="ArfGAP_dom_sf"/>
</dbReference>
<dbReference type="Pfam" id="PF16746">
    <property type="entry name" value="BAR_3"/>
    <property type="match status" value="1"/>
</dbReference>
<dbReference type="GO" id="GO:0005096">
    <property type="term" value="F:GTPase activator activity"/>
    <property type="evidence" value="ECO:0007669"/>
    <property type="project" value="InterPro"/>
</dbReference>
<dbReference type="SUPFAM" id="SSF50729">
    <property type="entry name" value="PH domain-like"/>
    <property type="match status" value="1"/>
</dbReference>
<evidence type="ECO:0000256" key="5">
    <source>
        <dbReference type="SAM" id="Coils"/>
    </source>
</evidence>
<dbReference type="SMART" id="SM00105">
    <property type="entry name" value="ArfGap"/>
    <property type="match status" value="1"/>
</dbReference>
<dbReference type="Gene3D" id="2.30.29.30">
    <property type="entry name" value="Pleckstrin-homology domain (PH domain)/Phosphotyrosine-binding domain (PTB)"/>
    <property type="match status" value="1"/>
</dbReference>
<accession>A0AAX4PLL7</accession>
<dbReference type="EMBL" id="CP151517">
    <property type="protein sequence ID" value="WZN66918.1"/>
    <property type="molecule type" value="Genomic_DNA"/>
</dbReference>
<dbReference type="Gene3D" id="1.25.40.20">
    <property type="entry name" value="Ankyrin repeat-containing domain"/>
    <property type="match status" value="1"/>
</dbReference>
<dbReference type="PANTHER" id="PTHR23180:SF160">
    <property type="entry name" value="ADP-RIBOSYLATION FACTOR GTPASE-ACTIVATING PROTEIN EFFECTOR PROTEIN 1"/>
    <property type="match status" value="1"/>
</dbReference>
<feature type="domain" description="Arf-GAP" evidence="8">
    <location>
        <begin position="561"/>
        <end position="723"/>
    </location>
</feature>
<proteinExistence type="predicted"/>
<dbReference type="Pfam" id="PF00169">
    <property type="entry name" value="PH"/>
    <property type="match status" value="1"/>
</dbReference>
<evidence type="ECO:0000313" key="11">
    <source>
        <dbReference type="Proteomes" id="UP001472866"/>
    </source>
</evidence>
<dbReference type="PROSITE" id="PS50003">
    <property type="entry name" value="PH_DOMAIN"/>
    <property type="match status" value="1"/>
</dbReference>
<evidence type="ECO:0000256" key="6">
    <source>
        <dbReference type="SAM" id="MobiDB-lite"/>
    </source>
</evidence>
<feature type="coiled-coil region" evidence="5">
    <location>
        <begin position="60"/>
        <end position="87"/>
    </location>
</feature>
<dbReference type="GO" id="GO:0008270">
    <property type="term" value="F:zinc ion binding"/>
    <property type="evidence" value="ECO:0007669"/>
    <property type="project" value="UniProtKB-KW"/>
</dbReference>
<feature type="domain" description="PH" evidence="7">
    <location>
        <begin position="373"/>
        <end position="489"/>
    </location>
</feature>
<feature type="compositionally biased region" description="Polar residues" evidence="6">
    <location>
        <begin position="324"/>
        <end position="341"/>
    </location>
</feature>
<dbReference type="InterPro" id="IPR045258">
    <property type="entry name" value="ACAP1/2/3-like"/>
</dbReference>
<dbReference type="SMART" id="SM00721">
    <property type="entry name" value="BAR"/>
    <property type="match status" value="1"/>
</dbReference>
<dbReference type="InterPro" id="IPR001164">
    <property type="entry name" value="ArfGAP_dom"/>
</dbReference>
<dbReference type="Pfam" id="PF01412">
    <property type="entry name" value="ArfGap"/>
    <property type="match status" value="1"/>
</dbReference>
<dbReference type="CDD" id="cd08204">
    <property type="entry name" value="ArfGap"/>
    <property type="match status" value="1"/>
</dbReference>
<evidence type="ECO:0000256" key="4">
    <source>
        <dbReference type="PROSITE-ProRule" id="PRU00288"/>
    </source>
</evidence>
<keyword evidence="5" id="KW-0175">Coiled coil</keyword>
<name>A0AAX4PLL7_9CHLO</name>
<dbReference type="SUPFAM" id="SSF48403">
    <property type="entry name" value="Ankyrin repeat"/>
    <property type="match status" value="1"/>
</dbReference>
<dbReference type="InterPro" id="IPR036770">
    <property type="entry name" value="Ankyrin_rpt-contain_sf"/>
</dbReference>
<organism evidence="10 11">
    <name type="scientific">Chloropicon roscoffensis</name>
    <dbReference type="NCBI Taxonomy" id="1461544"/>
    <lineage>
        <taxon>Eukaryota</taxon>
        <taxon>Viridiplantae</taxon>
        <taxon>Chlorophyta</taxon>
        <taxon>Chloropicophyceae</taxon>
        <taxon>Chloropicales</taxon>
        <taxon>Chloropicaceae</taxon>
        <taxon>Chloropicon</taxon>
    </lineage>
</organism>
<reference evidence="10 11" key="1">
    <citation type="submission" date="2024-03" db="EMBL/GenBank/DDBJ databases">
        <title>Complete genome sequence of the green alga Chloropicon roscoffensis RCC1871.</title>
        <authorList>
            <person name="Lemieux C."/>
            <person name="Pombert J.-F."/>
            <person name="Otis C."/>
            <person name="Turmel M."/>
        </authorList>
    </citation>
    <scope>NUCLEOTIDE SEQUENCE [LARGE SCALE GENOMIC DNA]</scope>
    <source>
        <strain evidence="10 11">RCC1871</strain>
    </source>
</reference>
<feature type="domain" description="BAR" evidence="9">
    <location>
        <begin position="45"/>
        <end position="272"/>
    </location>
</feature>
<evidence type="ECO:0000259" key="8">
    <source>
        <dbReference type="PROSITE" id="PS50115"/>
    </source>
</evidence>
<evidence type="ECO:0000259" key="9">
    <source>
        <dbReference type="PROSITE" id="PS51021"/>
    </source>
</evidence>
<dbReference type="InterPro" id="IPR004148">
    <property type="entry name" value="BAR_dom"/>
</dbReference>
<dbReference type="SMART" id="SM00233">
    <property type="entry name" value="PH"/>
    <property type="match status" value="1"/>
</dbReference>
<feature type="compositionally biased region" description="Low complexity" evidence="6">
    <location>
        <begin position="301"/>
        <end position="314"/>
    </location>
</feature>
<protein>
    <submittedName>
        <fullName evidence="10">ADP-ribosylation factor GTPase-activating protein</fullName>
    </submittedName>
</protein>
<keyword evidence="11" id="KW-1185">Reference proteome</keyword>
<dbReference type="AlphaFoldDB" id="A0AAX4PLL7"/>
<gene>
    <name evidence="10" type="ORF">HKI87_17g84890</name>
</gene>
<dbReference type="PROSITE" id="PS50115">
    <property type="entry name" value="ARFGAP"/>
    <property type="match status" value="1"/>
</dbReference>
<feature type="compositionally biased region" description="Gly residues" evidence="6">
    <location>
        <begin position="1"/>
        <end position="10"/>
    </location>
</feature>
<evidence type="ECO:0000313" key="10">
    <source>
        <dbReference type="EMBL" id="WZN66918.1"/>
    </source>
</evidence>
<dbReference type="Gene3D" id="1.10.220.150">
    <property type="entry name" value="Arf GTPase activating protein"/>
    <property type="match status" value="1"/>
</dbReference>
<feature type="region of interest" description="Disordered" evidence="6">
    <location>
        <begin position="1"/>
        <end position="40"/>
    </location>
</feature>
<evidence type="ECO:0000259" key="7">
    <source>
        <dbReference type="PROSITE" id="PS50003"/>
    </source>
</evidence>
<dbReference type="InterPro" id="IPR001849">
    <property type="entry name" value="PH_domain"/>
</dbReference>
<dbReference type="Gene3D" id="1.20.1270.60">
    <property type="entry name" value="Arfaptin homology (AH) domain/BAR domain"/>
    <property type="match status" value="1"/>
</dbReference>
<dbReference type="GO" id="GO:0005737">
    <property type="term" value="C:cytoplasm"/>
    <property type="evidence" value="ECO:0007669"/>
    <property type="project" value="InterPro"/>
</dbReference>
<keyword evidence="2 4" id="KW-0863">Zinc-finger</keyword>
<keyword evidence="1" id="KW-0479">Metal-binding</keyword>
<feature type="compositionally biased region" description="Low complexity" evidence="6">
    <location>
        <begin position="11"/>
        <end position="22"/>
    </location>
</feature>